<feature type="region of interest" description="Disordered" evidence="1">
    <location>
        <begin position="400"/>
        <end position="428"/>
    </location>
</feature>
<feature type="region of interest" description="Disordered" evidence="1">
    <location>
        <begin position="255"/>
        <end position="326"/>
    </location>
</feature>
<feature type="compositionally biased region" description="Polar residues" evidence="1">
    <location>
        <begin position="411"/>
        <end position="420"/>
    </location>
</feature>
<dbReference type="EMBL" id="JARBHB010000001">
    <property type="protein sequence ID" value="KAJ8895479.1"/>
    <property type="molecule type" value="Genomic_DNA"/>
</dbReference>
<evidence type="ECO:0000313" key="2">
    <source>
        <dbReference type="EMBL" id="KAJ8895479.1"/>
    </source>
</evidence>
<proteinExistence type="predicted"/>
<sequence length="693" mass="76269">MWWWIREGLKAWGSYQACAPPLPYQTLPPLNAYSSNPWSFPPSSSNGRKRTAFTPTSVQSMSHQSQCSRVLQAPSRTVGFTRRFHTLSSIQATNTSPAVVPHSPVVVHTYLRSCTLGQAASVKDFRSLGYGRIIGLRPPPRLFPNRYDASRRAEVPSSLTRTFLRRERRSVTPASLAAVGIHKISKRQTNSHERIIPKRGEGEVDHLPRRRTAAAPYSCISSVHGVHHRAPKQHARVTRVTDCLRGREEDVQLDTCESYVVSTPTPPPRKQKPPGRHVATPQRRPRGSSQGRARRPSAAVVSLPKGRRSAKRRHHDGGVKPATHAGDASPLLKLEAHILVNRYRILLHRDAKIRAISLLASHQGDPGSIPRPGHSGFSHVGSCRTMPLVGRFSRGSPVSPTLSFSGAAPYSPQSRLTGSQDLDPDIHLSLPPSPRWLNSVAPSHHPEGITTSLSLEICHVLVSGPPLLASLRHLDHPDQQIADRNKMEQALSSNTGSVPKRSVCVLQSYSFPWKVEERVRPTCRPPVTQSVGAPPIWCAEGFWVRIPAYISADWAWIGLVESRSLWSAYGIPANFPGRQGVECKDLGVSNIKVLRPTSMEQQRNACRRREIPDNIRPAASSGTIPTCENPRATPPGSEPVSPRWEAIAKYFYVSLVCAADLGMPRVSGSKRRTEQCDNGTARQCNVLNGSASD</sequence>
<name>A0ABQ9IGX0_9NEOP</name>
<keyword evidence="3" id="KW-1185">Reference proteome</keyword>
<evidence type="ECO:0000256" key="1">
    <source>
        <dbReference type="SAM" id="MobiDB-lite"/>
    </source>
</evidence>
<reference evidence="2 3" key="1">
    <citation type="submission" date="2023-02" db="EMBL/GenBank/DDBJ databases">
        <title>LHISI_Scaffold_Assembly.</title>
        <authorList>
            <person name="Stuart O.P."/>
            <person name="Cleave R."/>
            <person name="Magrath M.J.L."/>
            <person name="Mikheyev A.S."/>
        </authorList>
    </citation>
    <scope>NUCLEOTIDE SEQUENCE [LARGE SCALE GENOMIC DNA]</scope>
    <source>
        <strain evidence="2">Daus_M_001</strain>
        <tissue evidence="2">Leg muscle</tissue>
    </source>
</reference>
<evidence type="ECO:0000313" key="3">
    <source>
        <dbReference type="Proteomes" id="UP001159363"/>
    </source>
</evidence>
<comment type="caution">
    <text evidence="2">The sequence shown here is derived from an EMBL/GenBank/DDBJ whole genome shotgun (WGS) entry which is preliminary data.</text>
</comment>
<accession>A0ABQ9IGX0</accession>
<dbReference type="Proteomes" id="UP001159363">
    <property type="component" value="Chromosome 1"/>
</dbReference>
<feature type="compositionally biased region" description="Basic residues" evidence="1">
    <location>
        <begin position="305"/>
        <end position="315"/>
    </location>
</feature>
<protein>
    <submittedName>
        <fullName evidence="2">Uncharacterized protein</fullName>
    </submittedName>
</protein>
<gene>
    <name evidence="2" type="ORF">PR048_000812</name>
</gene>
<organism evidence="2 3">
    <name type="scientific">Dryococelus australis</name>
    <dbReference type="NCBI Taxonomy" id="614101"/>
    <lineage>
        <taxon>Eukaryota</taxon>
        <taxon>Metazoa</taxon>
        <taxon>Ecdysozoa</taxon>
        <taxon>Arthropoda</taxon>
        <taxon>Hexapoda</taxon>
        <taxon>Insecta</taxon>
        <taxon>Pterygota</taxon>
        <taxon>Neoptera</taxon>
        <taxon>Polyneoptera</taxon>
        <taxon>Phasmatodea</taxon>
        <taxon>Verophasmatodea</taxon>
        <taxon>Anareolatae</taxon>
        <taxon>Phasmatidae</taxon>
        <taxon>Eurycanthinae</taxon>
        <taxon>Dryococelus</taxon>
    </lineage>
</organism>
<feature type="region of interest" description="Disordered" evidence="1">
    <location>
        <begin position="617"/>
        <end position="639"/>
    </location>
</feature>